<feature type="region of interest" description="Disordered" evidence="3">
    <location>
        <begin position="880"/>
        <end position="903"/>
    </location>
</feature>
<dbReference type="Proteomes" id="UP001620626">
    <property type="component" value="Unassembled WGS sequence"/>
</dbReference>
<feature type="coiled-coil region" evidence="2">
    <location>
        <begin position="192"/>
        <end position="226"/>
    </location>
</feature>
<keyword evidence="6" id="KW-1185">Reference proteome</keyword>
<dbReference type="InterPro" id="IPR024858">
    <property type="entry name" value="GOLGA"/>
</dbReference>
<feature type="region of interest" description="Disordered" evidence="3">
    <location>
        <begin position="749"/>
        <end position="768"/>
    </location>
</feature>
<feature type="compositionally biased region" description="Polar residues" evidence="3">
    <location>
        <begin position="732"/>
        <end position="741"/>
    </location>
</feature>
<organism evidence="5 6">
    <name type="scientific">Heterodera trifolii</name>
    <dbReference type="NCBI Taxonomy" id="157864"/>
    <lineage>
        <taxon>Eukaryota</taxon>
        <taxon>Metazoa</taxon>
        <taxon>Ecdysozoa</taxon>
        <taxon>Nematoda</taxon>
        <taxon>Chromadorea</taxon>
        <taxon>Rhabditida</taxon>
        <taxon>Tylenchina</taxon>
        <taxon>Tylenchomorpha</taxon>
        <taxon>Tylenchoidea</taxon>
        <taxon>Heteroderidae</taxon>
        <taxon>Heteroderinae</taxon>
        <taxon>Heterodera</taxon>
    </lineage>
</organism>
<feature type="compositionally biased region" description="Low complexity" evidence="3">
    <location>
        <begin position="661"/>
        <end position="680"/>
    </location>
</feature>
<evidence type="ECO:0000259" key="4">
    <source>
        <dbReference type="Pfam" id="PF15070"/>
    </source>
</evidence>
<dbReference type="InterPro" id="IPR043976">
    <property type="entry name" value="GOLGA_cons_dom"/>
</dbReference>
<comment type="caution">
    <text evidence="5">The sequence shown here is derived from an EMBL/GenBank/DDBJ whole genome shotgun (WGS) entry which is preliminary data.</text>
</comment>
<reference evidence="5 6" key="1">
    <citation type="submission" date="2024-10" db="EMBL/GenBank/DDBJ databases">
        <authorList>
            <person name="Kim D."/>
        </authorList>
    </citation>
    <scope>NUCLEOTIDE SEQUENCE [LARGE SCALE GENOMIC DNA]</scope>
    <source>
        <strain evidence="5">BH-2024</strain>
    </source>
</reference>
<name>A0ABD2LWD1_9BILA</name>
<feature type="region of interest" description="Disordered" evidence="3">
    <location>
        <begin position="358"/>
        <end position="378"/>
    </location>
</feature>
<proteinExistence type="predicted"/>
<feature type="compositionally biased region" description="Low complexity" evidence="3">
    <location>
        <begin position="457"/>
        <end position="476"/>
    </location>
</feature>
<keyword evidence="1 2" id="KW-0175">Coiled coil</keyword>
<dbReference type="AlphaFoldDB" id="A0ABD2LWD1"/>
<evidence type="ECO:0000313" key="5">
    <source>
        <dbReference type="EMBL" id="KAL3119550.1"/>
    </source>
</evidence>
<gene>
    <name evidence="5" type="ORF">niasHT_010136</name>
</gene>
<evidence type="ECO:0000256" key="3">
    <source>
        <dbReference type="SAM" id="MobiDB-lite"/>
    </source>
</evidence>
<accession>A0ABD2LWD1</accession>
<sequence length="953" mass="106412">MSANEEDEKMIRARVLLRKFQTKQSRRNSLNESDAAVLGVNVDLLDNASSATESSTDFLSPKTGGDESSQSQQSVHSEEGTFSHQSSHGSTPMSAKTETTALNDNALNMFNNKDQRLPPPQQIDKCHSLPKIVGTENEDITSLQIALAHKQQEFSELQSKHRELHSHYAELHSAYGVLAEQHGQHKTGLEQIQQLRMALSVALEEKMSFQNELREVKLALEKSKENGAIVTSSSALPGNQQHLSDSATHYELEQRLKRLVAEREHLLGTVASQSSQIEQQRRECSSLEAKIVLMQQDRIDAQGRIKSLYAMKAQLEQSIEQQRSELTMRDIYIKQLTRQTANSTTDIEKCANAIGQQNVAHQQSAGGGGESTQNQQEIRQKLDDDLKWHRNKVLELQKQLQLVQEQQQTENAQANANAKKLVEQLDNVKAQNAQLESFNNVLEERLRILQQKLLRLNDNSPSNNNKNSENANLTNSADGKHTLSSETEHLSEMNGLRKSVKELTAENEKLASKLYETEQLVQQKEHNLDQLQQSLAEAQSRIAQLEQLQNIQTTINEDVSLLAAQLQNEKATVSRAVAQNLELKSQLKELQDRLIAVINESAAKEDERTNAMATVERLTKQLLNANEEEEGKRSEGEEEDELKANDNDHLGTEEEPIPGQTVRQTTKTITTASTMTEATADSFTNTNASPCDVGLQTDSNERDTNASTVRHFAVDASAPFVADAIPPPGEQPKQSSDNCENGTQIQRTTAISHQQQGEKAEEGTTPNNLATQMEALCRENALYRRTNERLEYWLTALESENESIGEYIALYRFQRTQIQQRIAEKDAALQQLQQQNTQLTAILTELRNAMLVIMQKSDANTATTSPTTTAKLSMNNCSAITEGNDEHSDSANPTDQQKQQIHPPPMDQLAAVRLMRILERSEVISRQATCMAANQAQIHCTGCVECQGELFNI</sequence>
<feature type="region of interest" description="Disordered" evidence="3">
    <location>
        <begin position="622"/>
        <end position="703"/>
    </location>
</feature>
<feature type="region of interest" description="Disordered" evidence="3">
    <location>
        <begin position="457"/>
        <end position="495"/>
    </location>
</feature>
<feature type="region of interest" description="Disordered" evidence="3">
    <location>
        <begin position="52"/>
        <end position="96"/>
    </location>
</feature>
<feature type="compositionally biased region" description="Basic and acidic residues" evidence="3">
    <location>
        <begin position="642"/>
        <end position="652"/>
    </location>
</feature>
<feature type="compositionally biased region" description="Basic and acidic residues" evidence="3">
    <location>
        <begin position="478"/>
        <end position="491"/>
    </location>
</feature>
<feature type="domain" description="Golgin subfamily A conserved" evidence="4">
    <location>
        <begin position="768"/>
        <end position="854"/>
    </location>
</feature>
<dbReference type="PANTHER" id="PTHR10881:SF46">
    <property type="entry name" value="GOLGIN SUBFAMILY A MEMBER 2"/>
    <property type="match status" value="1"/>
</dbReference>
<feature type="region of interest" description="Disordered" evidence="3">
    <location>
        <begin position="721"/>
        <end position="741"/>
    </location>
</feature>
<dbReference type="PANTHER" id="PTHR10881">
    <property type="entry name" value="GOLGIN SUBFAMILY A MEMBER-RELATED"/>
    <property type="match status" value="1"/>
</dbReference>
<dbReference type="EMBL" id="JBICBT010000242">
    <property type="protein sequence ID" value="KAL3119550.1"/>
    <property type="molecule type" value="Genomic_DNA"/>
</dbReference>
<evidence type="ECO:0000256" key="1">
    <source>
        <dbReference type="ARBA" id="ARBA00023054"/>
    </source>
</evidence>
<evidence type="ECO:0000256" key="2">
    <source>
        <dbReference type="SAM" id="Coils"/>
    </source>
</evidence>
<feature type="coiled-coil region" evidence="2">
    <location>
        <begin position="815"/>
        <end position="849"/>
    </location>
</feature>
<dbReference type="Pfam" id="PF15070">
    <property type="entry name" value="GOLGA2L5"/>
    <property type="match status" value="1"/>
</dbReference>
<feature type="coiled-coil region" evidence="2">
    <location>
        <begin position="270"/>
        <end position="325"/>
    </location>
</feature>
<evidence type="ECO:0000313" key="6">
    <source>
        <dbReference type="Proteomes" id="UP001620626"/>
    </source>
</evidence>
<feature type="compositionally biased region" description="Polar residues" evidence="3">
    <location>
        <begin position="890"/>
        <end position="900"/>
    </location>
</feature>
<protein>
    <recommendedName>
        <fullName evidence="4">Golgin subfamily A conserved domain-containing protein</fullName>
    </recommendedName>
</protein>
<feature type="compositionally biased region" description="Polar residues" evidence="3">
    <location>
        <begin position="82"/>
        <end position="96"/>
    </location>
</feature>